<dbReference type="Gene3D" id="2.130.10.10">
    <property type="entry name" value="YVTN repeat-like/Quinoprotein amine dehydrogenase"/>
    <property type="match status" value="2"/>
</dbReference>
<organism evidence="4 5">
    <name type="scientific">Chaetoceros tenuissimus</name>
    <dbReference type="NCBI Taxonomy" id="426638"/>
    <lineage>
        <taxon>Eukaryota</taxon>
        <taxon>Sar</taxon>
        <taxon>Stramenopiles</taxon>
        <taxon>Ochrophyta</taxon>
        <taxon>Bacillariophyta</taxon>
        <taxon>Coscinodiscophyceae</taxon>
        <taxon>Chaetocerotophycidae</taxon>
        <taxon>Chaetocerotales</taxon>
        <taxon>Chaetocerotaceae</taxon>
        <taxon>Chaetoceros</taxon>
    </lineage>
</organism>
<dbReference type="PANTHER" id="PTHR15574">
    <property type="entry name" value="WD REPEAT DOMAIN-CONTAINING FAMILY"/>
    <property type="match status" value="1"/>
</dbReference>
<proteinExistence type="predicted"/>
<dbReference type="InterPro" id="IPR045151">
    <property type="entry name" value="DCAF8"/>
</dbReference>
<evidence type="ECO:0000313" key="5">
    <source>
        <dbReference type="Proteomes" id="UP001054902"/>
    </source>
</evidence>
<sequence length="424" mass="47246">MKDRGWLASFLLLRTIFLLPTANSLSATDLKSRRSSSLSPIPSFEGVGVTSIAVLKHERNDMVQAFVGTKRGKLKKVSFSLGDESKAQVLDITQSDENTKEYRLKPYPIYSMQIIPNEKESDDFTIMCGGGDRFVTVWSRVQTQSSDGSSSSGFPDFQVISQLGAHTGWVKSMAYFIARNSENEDEMVQYLCSIGCNCIEIWRNSEGEWLHEKKLKIDSSIDMGCTLSSDLLCLGVTNTLSTSYCDRFLFAGGVDGRLHRWKISSGHIDNECVEAVACHEGRVNAVAICDIFDTVLSVGSDGCIRCLDGRNKKHSNFDEWESYLFDMKDFKEYSEKVTKLTAICILTESKDHATFAVGNSEGSVRIVELSRREGCISTKLLDTCAEVGKDQSIFSIECVEINDSGEYLLLIGESNGFHTWRLKL</sequence>
<evidence type="ECO:0000256" key="3">
    <source>
        <dbReference type="SAM" id="SignalP"/>
    </source>
</evidence>
<dbReference type="PANTHER" id="PTHR15574:SF21">
    <property type="entry name" value="DDB1- AND CUL4-ASSOCIATED FACTOR 8"/>
    <property type="match status" value="1"/>
</dbReference>
<keyword evidence="3" id="KW-0732">Signal</keyword>
<evidence type="ECO:0000313" key="4">
    <source>
        <dbReference type="EMBL" id="GFH54881.1"/>
    </source>
</evidence>
<keyword evidence="2" id="KW-0677">Repeat</keyword>
<gene>
    <name evidence="4" type="ORF">CTEN210_11357</name>
</gene>
<feature type="signal peptide" evidence="3">
    <location>
        <begin position="1"/>
        <end position="24"/>
    </location>
</feature>
<comment type="caution">
    <text evidence="4">The sequence shown here is derived from an EMBL/GenBank/DDBJ whole genome shotgun (WGS) entry which is preliminary data.</text>
</comment>
<feature type="chain" id="PRO_5042201850" evidence="3">
    <location>
        <begin position="25"/>
        <end position="424"/>
    </location>
</feature>
<dbReference type="SMART" id="SM00320">
    <property type="entry name" value="WD40"/>
    <property type="match status" value="4"/>
</dbReference>
<name>A0AAD3CZ97_9STRA</name>
<keyword evidence="5" id="KW-1185">Reference proteome</keyword>
<protein>
    <submittedName>
        <fullName evidence="4">Uncharacterized protein</fullName>
    </submittedName>
</protein>
<dbReference type="InterPro" id="IPR001680">
    <property type="entry name" value="WD40_rpt"/>
</dbReference>
<dbReference type="EMBL" id="BLLK01000047">
    <property type="protein sequence ID" value="GFH54881.1"/>
    <property type="molecule type" value="Genomic_DNA"/>
</dbReference>
<dbReference type="Proteomes" id="UP001054902">
    <property type="component" value="Unassembled WGS sequence"/>
</dbReference>
<reference evidence="4 5" key="1">
    <citation type="journal article" date="2021" name="Sci. Rep.">
        <title>The genome of the diatom Chaetoceros tenuissimus carries an ancient integrated fragment of an extant virus.</title>
        <authorList>
            <person name="Hongo Y."/>
            <person name="Kimura K."/>
            <person name="Takaki Y."/>
            <person name="Yoshida Y."/>
            <person name="Baba S."/>
            <person name="Kobayashi G."/>
            <person name="Nagasaki K."/>
            <person name="Hano T."/>
            <person name="Tomaru Y."/>
        </authorList>
    </citation>
    <scope>NUCLEOTIDE SEQUENCE [LARGE SCALE GENOMIC DNA]</scope>
    <source>
        <strain evidence="4 5">NIES-3715</strain>
    </source>
</reference>
<dbReference type="InterPro" id="IPR015943">
    <property type="entry name" value="WD40/YVTN_repeat-like_dom_sf"/>
</dbReference>
<dbReference type="GO" id="GO:0005737">
    <property type="term" value="C:cytoplasm"/>
    <property type="evidence" value="ECO:0007669"/>
    <property type="project" value="TreeGrafter"/>
</dbReference>
<accession>A0AAD3CZ97</accession>
<evidence type="ECO:0000256" key="2">
    <source>
        <dbReference type="ARBA" id="ARBA00022737"/>
    </source>
</evidence>
<dbReference type="GO" id="GO:0080008">
    <property type="term" value="C:Cul4-RING E3 ubiquitin ligase complex"/>
    <property type="evidence" value="ECO:0007669"/>
    <property type="project" value="TreeGrafter"/>
</dbReference>
<dbReference type="InterPro" id="IPR036322">
    <property type="entry name" value="WD40_repeat_dom_sf"/>
</dbReference>
<keyword evidence="1" id="KW-0853">WD repeat</keyword>
<dbReference type="SUPFAM" id="SSF50978">
    <property type="entry name" value="WD40 repeat-like"/>
    <property type="match status" value="1"/>
</dbReference>
<dbReference type="AlphaFoldDB" id="A0AAD3CZ97"/>
<evidence type="ECO:0000256" key="1">
    <source>
        <dbReference type="ARBA" id="ARBA00022574"/>
    </source>
</evidence>